<dbReference type="AlphaFoldDB" id="A0A0A9BLC8"/>
<name>A0A0A9BLC8_ARUDO</name>
<evidence type="ECO:0000313" key="1">
    <source>
        <dbReference type="EMBL" id="JAD64151.1"/>
    </source>
</evidence>
<reference evidence="1" key="1">
    <citation type="submission" date="2014-09" db="EMBL/GenBank/DDBJ databases">
        <authorList>
            <person name="Magalhaes I.L.F."/>
            <person name="Oliveira U."/>
            <person name="Santos F.R."/>
            <person name="Vidigal T.H.D.A."/>
            <person name="Brescovit A.D."/>
            <person name="Santos A.J."/>
        </authorList>
    </citation>
    <scope>NUCLEOTIDE SEQUENCE</scope>
    <source>
        <tissue evidence="1">Shoot tissue taken approximately 20 cm above the soil surface</tissue>
    </source>
</reference>
<reference evidence="1" key="2">
    <citation type="journal article" date="2015" name="Data Brief">
        <title>Shoot transcriptome of the giant reed, Arundo donax.</title>
        <authorList>
            <person name="Barrero R.A."/>
            <person name="Guerrero F.D."/>
            <person name="Moolhuijzen P."/>
            <person name="Goolsby J.A."/>
            <person name="Tidwell J."/>
            <person name="Bellgard S.E."/>
            <person name="Bellgard M.I."/>
        </authorList>
    </citation>
    <scope>NUCLEOTIDE SEQUENCE</scope>
    <source>
        <tissue evidence="1">Shoot tissue taken approximately 20 cm above the soil surface</tissue>
    </source>
</reference>
<accession>A0A0A9BLC8</accession>
<protein>
    <submittedName>
        <fullName evidence="1">Uncharacterized protein</fullName>
    </submittedName>
</protein>
<sequence length="115" mass="12864">MDAPASPWAPRRVELPHMHPPQLIGHHSFLHEICSHDYFLLFLVPGSSPVLQIRLVYSSFVQQLVPPCCLIFASLLMYPADLFLLDFVAAMPFLKTHASCFVHTTGSTKFSSLPS</sequence>
<proteinExistence type="predicted"/>
<dbReference type="EMBL" id="GBRH01233744">
    <property type="protein sequence ID" value="JAD64151.1"/>
    <property type="molecule type" value="Transcribed_RNA"/>
</dbReference>
<organism evidence="1">
    <name type="scientific">Arundo donax</name>
    <name type="common">Giant reed</name>
    <name type="synonym">Donax arundinaceus</name>
    <dbReference type="NCBI Taxonomy" id="35708"/>
    <lineage>
        <taxon>Eukaryota</taxon>
        <taxon>Viridiplantae</taxon>
        <taxon>Streptophyta</taxon>
        <taxon>Embryophyta</taxon>
        <taxon>Tracheophyta</taxon>
        <taxon>Spermatophyta</taxon>
        <taxon>Magnoliopsida</taxon>
        <taxon>Liliopsida</taxon>
        <taxon>Poales</taxon>
        <taxon>Poaceae</taxon>
        <taxon>PACMAD clade</taxon>
        <taxon>Arundinoideae</taxon>
        <taxon>Arundineae</taxon>
        <taxon>Arundo</taxon>
    </lineage>
</organism>